<proteinExistence type="predicted"/>
<feature type="transmembrane region" description="Helical" evidence="6">
    <location>
        <begin position="460"/>
        <end position="479"/>
    </location>
</feature>
<organism evidence="8 9">
    <name type="scientific">Sclerotinia sclerotiorum (strain ATCC 18683 / 1980 / Ss-1)</name>
    <name type="common">White mold</name>
    <name type="synonym">Whetzelinia sclerotiorum</name>
    <dbReference type="NCBI Taxonomy" id="665079"/>
    <lineage>
        <taxon>Eukaryota</taxon>
        <taxon>Fungi</taxon>
        <taxon>Dikarya</taxon>
        <taxon>Ascomycota</taxon>
        <taxon>Pezizomycotina</taxon>
        <taxon>Leotiomycetes</taxon>
        <taxon>Helotiales</taxon>
        <taxon>Sclerotiniaceae</taxon>
        <taxon>Sclerotinia</taxon>
    </lineage>
</organism>
<evidence type="ECO:0000313" key="8">
    <source>
        <dbReference type="EMBL" id="EDN97394.1"/>
    </source>
</evidence>
<dbReference type="EMBL" id="CH476640">
    <property type="protein sequence ID" value="EDN97394.1"/>
    <property type="molecule type" value="Genomic_DNA"/>
</dbReference>
<dbReference type="GO" id="GO:0042908">
    <property type="term" value="P:xenobiotic transport"/>
    <property type="evidence" value="ECO:0007669"/>
    <property type="project" value="UniProtKB-ARBA"/>
</dbReference>
<dbReference type="OMA" id="WSRYDQK"/>
<dbReference type="Proteomes" id="UP000001312">
    <property type="component" value="Unassembled WGS sequence"/>
</dbReference>
<evidence type="ECO:0000256" key="6">
    <source>
        <dbReference type="SAM" id="Phobius"/>
    </source>
</evidence>
<feature type="compositionally biased region" description="Basic and acidic residues" evidence="5">
    <location>
        <begin position="1"/>
        <end position="14"/>
    </location>
</feature>
<dbReference type="InterPro" id="IPR011701">
    <property type="entry name" value="MFS"/>
</dbReference>
<keyword evidence="9" id="KW-1185">Reference proteome</keyword>
<feature type="transmembrane region" description="Helical" evidence="6">
    <location>
        <begin position="526"/>
        <end position="546"/>
    </location>
</feature>
<dbReference type="InterPro" id="IPR036259">
    <property type="entry name" value="MFS_trans_sf"/>
</dbReference>
<protein>
    <recommendedName>
        <fullName evidence="7">Major facilitator superfamily (MFS) profile domain-containing protein</fullName>
    </recommendedName>
</protein>
<dbReference type="KEGG" id="ssl:SS1G_11919"/>
<feature type="transmembrane region" description="Helical" evidence="6">
    <location>
        <begin position="389"/>
        <end position="410"/>
    </location>
</feature>
<gene>
    <name evidence="8" type="ORF">SS1G_11919</name>
</gene>
<feature type="compositionally biased region" description="Low complexity" evidence="5">
    <location>
        <begin position="43"/>
        <end position="58"/>
    </location>
</feature>
<dbReference type="PROSITE" id="PS50850">
    <property type="entry name" value="MFS"/>
    <property type="match status" value="1"/>
</dbReference>
<dbReference type="GO" id="GO:0022857">
    <property type="term" value="F:transmembrane transporter activity"/>
    <property type="evidence" value="ECO:0000318"/>
    <property type="project" value="GO_Central"/>
</dbReference>
<feature type="transmembrane region" description="Helical" evidence="6">
    <location>
        <begin position="281"/>
        <end position="307"/>
    </location>
</feature>
<dbReference type="PANTHER" id="PTHR23502:SF12">
    <property type="entry name" value="MULTIDRUG TRANSPORTER, PUTATIVE (AFU_ORTHOLOGUE AFUA_1G06440)-RELATED"/>
    <property type="match status" value="1"/>
</dbReference>
<sequence>MVNDTGLEKDEIHDFNLSNPASSTLASSLSDHENYHPPLSHAPSITSLSSDSINSDPLAPLEQALTPNLETPAEQLAHAQLTYTKTGTSYATTRSREPSFEVDFEENDPDDPRSWPLWYRAYTIFAVSFATWATVLYSSSYTSSMPGMMKEFSVTSEPIATLGVTTFLLGLAAGSLVLAPLSEIWGRRPVYIGSLAFFALMVLPCALSTSLGEVLGVRFVGALAGAAMIANSPGTVADITTDDYRALAFSFWSIGPMNGPVTGPLVGGFAAEYLGWRWTNWIVMILAGCALVACGFVKETYAPAILIKKAAKMRKETGDDRYWCRYDQKKSFYEILKINLSRPFILSFTEPILWFWNTYIAIIYGILYLCFVAYPIIYTDMRGWSLGQTGLAFLGIGLGNMLGILSEPLIRKMINSHKKDPATGKVPPEASVSIICIAAVMCPIGQLWFSWTCVPITIHWIWPILAGIPFGAGNTLVFIYGTNYLAGSYGIYAASALAGNSVIRSIVGGTLPLAGPAMYGTLKPQWAGTLLGLVQVFLIPIPFIFYKWGSKIRAKSPLIKQMREEQEKIDKRAARAKRREEKQAGLEPSNRGTVIISDKDMEKVYKSRKLSDQLIEAGVYWCTD</sequence>
<dbReference type="InterPro" id="IPR005829">
    <property type="entry name" value="Sugar_transporter_CS"/>
</dbReference>
<feature type="transmembrane region" description="Helical" evidence="6">
    <location>
        <begin position="159"/>
        <end position="178"/>
    </location>
</feature>
<keyword evidence="2 6" id="KW-0812">Transmembrane</keyword>
<dbReference type="PROSITE" id="PS00216">
    <property type="entry name" value="SUGAR_TRANSPORT_1"/>
    <property type="match status" value="1"/>
</dbReference>
<dbReference type="FunFam" id="1.20.1250.20:FF:000011">
    <property type="entry name" value="MFS multidrug transporter, putative"/>
    <property type="match status" value="1"/>
</dbReference>
<dbReference type="Gene3D" id="1.20.1250.20">
    <property type="entry name" value="MFS general substrate transporter like domains"/>
    <property type="match status" value="1"/>
</dbReference>
<dbReference type="GeneID" id="5483021"/>
<dbReference type="AlphaFoldDB" id="A7F3S3"/>
<dbReference type="PANTHER" id="PTHR23502">
    <property type="entry name" value="MAJOR FACILITATOR SUPERFAMILY"/>
    <property type="match status" value="1"/>
</dbReference>
<evidence type="ECO:0000256" key="4">
    <source>
        <dbReference type="ARBA" id="ARBA00023136"/>
    </source>
</evidence>
<dbReference type="InterPro" id="IPR020846">
    <property type="entry name" value="MFS_dom"/>
</dbReference>
<evidence type="ECO:0000256" key="3">
    <source>
        <dbReference type="ARBA" id="ARBA00022989"/>
    </source>
</evidence>
<dbReference type="GO" id="GO:0140115">
    <property type="term" value="P:export across plasma membrane"/>
    <property type="evidence" value="ECO:0007669"/>
    <property type="project" value="UniProtKB-ARBA"/>
</dbReference>
<feature type="transmembrane region" description="Helical" evidence="6">
    <location>
        <begin position="352"/>
        <end position="377"/>
    </location>
</feature>
<comment type="subcellular location">
    <subcellularLocation>
        <location evidence="1">Membrane</location>
        <topology evidence="1">Multi-pass membrane protein</topology>
    </subcellularLocation>
</comment>
<dbReference type="RefSeq" id="XP_001586890.1">
    <property type="nucleotide sequence ID" value="XM_001586840.1"/>
</dbReference>
<feature type="transmembrane region" description="Helical" evidence="6">
    <location>
        <begin position="430"/>
        <end position="448"/>
    </location>
</feature>
<keyword evidence="3 6" id="KW-1133">Transmembrane helix</keyword>
<evidence type="ECO:0000256" key="1">
    <source>
        <dbReference type="ARBA" id="ARBA00004141"/>
    </source>
</evidence>
<dbReference type="CDD" id="cd17323">
    <property type="entry name" value="MFS_Tpo1_MDR_like"/>
    <property type="match status" value="1"/>
</dbReference>
<evidence type="ECO:0000256" key="5">
    <source>
        <dbReference type="SAM" id="MobiDB-lite"/>
    </source>
</evidence>
<dbReference type="Pfam" id="PF07690">
    <property type="entry name" value="MFS_1"/>
    <property type="match status" value="1"/>
</dbReference>
<dbReference type="SUPFAM" id="SSF103473">
    <property type="entry name" value="MFS general substrate transporter"/>
    <property type="match status" value="1"/>
</dbReference>
<accession>A7F3S3</accession>
<feature type="compositionally biased region" description="Polar residues" evidence="5">
    <location>
        <begin position="16"/>
        <end position="29"/>
    </location>
</feature>
<feature type="transmembrane region" description="Helical" evidence="6">
    <location>
        <begin position="491"/>
        <end position="514"/>
    </location>
</feature>
<dbReference type="GO" id="GO:0055085">
    <property type="term" value="P:transmembrane transport"/>
    <property type="evidence" value="ECO:0000318"/>
    <property type="project" value="GO_Central"/>
</dbReference>
<feature type="region of interest" description="Disordered" evidence="5">
    <location>
        <begin position="1"/>
        <end position="59"/>
    </location>
</feature>
<keyword evidence="4 6" id="KW-0472">Membrane</keyword>
<evidence type="ECO:0000259" key="7">
    <source>
        <dbReference type="PROSITE" id="PS50850"/>
    </source>
</evidence>
<name>A7F3S3_SCLS1</name>
<reference evidence="9" key="1">
    <citation type="journal article" date="2011" name="PLoS Genet.">
        <title>Genomic analysis of the necrotrophic fungal pathogens Sclerotinia sclerotiorum and Botrytis cinerea.</title>
        <authorList>
            <person name="Amselem J."/>
            <person name="Cuomo C.A."/>
            <person name="van Kan J.A."/>
            <person name="Viaud M."/>
            <person name="Benito E.P."/>
            <person name="Couloux A."/>
            <person name="Coutinho P.M."/>
            <person name="de Vries R.P."/>
            <person name="Dyer P.S."/>
            <person name="Fillinger S."/>
            <person name="Fournier E."/>
            <person name="Gout L."/>
            <person name="Hahn M."/>
            <person name="Kohn L."/>
            <person name="Lapalu N."/>
            <person name="Plummer K.M."/>
            <person name="Pradier J.M."/>
            <person name="Quevillon E."/>
            <person name="Sharon A."/>
            <person name="Simon A."/>
            <person name="ten Have A."/>
            <person name="Tudzynski B."/>
            <person name="Tudzynski P."/>
            <person name="Wincker P."/>
            <person name="Andrew M."/>
            <person name="Anthouard V."/>
            <person name="Beever R.E."/>
            <person name="Beffa R."/>
            <person name="Benoit I."/>
            <person name="Bouzid O."/>
            <person name="Brault B."/>
            <person name="Chen Z."/>
            <person name="Choquer M."/>
            <person name="Collemare J."/>
            <person name="Cotton P."/>
            <person name="Danchin E.G."/>
            <person name="Da Silva C."/>
            <person name="Gautier A."/>
            <person name="Giraud C."/>
            <person name="Giraud T."/>
            <person name="Gonzalez C."/>
            <person name="Grossetete S."/>
            <person name="Guldener U."/>
            <person name="Henrissat B."/>
            <person name="Howlett B.J."/>
            <person name="Kodira C."/>
            <person name="Kretschmer M."/>
            <person name="Lappartient A."/>
            <person name="Leroch M."/>
            <person name="Levis C."/>
            <person name="Mauceli E."/>
            <person name="Neuveglise C."/>
            <person name="Oeser B."/>
            <person name="Pearson M."/>
            <person name="Poulain J."/>
            <person name="Poussereau N."/>
            <person name="Quesneville H."/>
            <person name="Rascle C."/>
            <person name="Schumacher J."/>
            <person name="Segurens B."/>
            <person name="Sexton A."/>
            <person name="Silva E."/>
            <person name="Sirven C."/>
            <person name="Soanes D.M."/>
            <person name="Talbot N.J."/>
            <person name="Templeton M."/>
            <person name="Yandava C."/>
            <person name="Yarden O."/>
            <person name="Zeng Q."/>
            <person name="Rollins J.A."/>
            <person name="Lebrun M.H."/>
            <person name="Dickman M."/>
        </authorList>
    </citation>
    <scope>NUCLEOTIDE SEQUENCE [LARGE SCALE GENOMIC DNA]</scope>
    <source>
        <strain evidence="9">ATCC 18683 / 1980 / Ss-1</strain>
    </source>
</reference>
<feature type="transmembrane region" description="Helical" evidence="6">
    <location>
        <begin position="117"/>
        <end position="139"/>
    </location>
</feature>
<dbReference type="GO" id="GO:0005886">
    <property type="term" value="C:plasma membrane"/>
    <property type="evidence" value="ECO:0000318"/>
    <property type="project" value="GO_Central"/>
</dbReference>
<feature type="domain" description="Major facilitator superfamily (MFS) profile" evidence="7">
    <location>
        <begin position="123"/>
        <end position="552"/>
    </location>
</feature>
<dbReference type="InParanoid" id="A7F3S3"/>
<evidence type="ECO:0000313" key="9">
    <source>
        <dbReference type="Proteomes" id="UP000001312"/>
    </source>
</evidence>
<evidence type="ECO:0000256" key="2">
    <source>
        <dbReference type="ARBA" id="ARBA00022692"/>
    </source>
</evidence>
<feature type="transmembrane region" description="Helical" evidence="6">
    <location>
        <begin position="190"/>
        <end position="211"/>
    </location>
</feature>
<feature type="region of interest" description="Disordered" evidence="5">
    <location>
        <begin position="87"/>
        <end position="107"/>
    </location>
</feature>